<keyword evidence="1" id="KW-0812">Transmembrane</keyword>
<sequence>MKGFYFDLVALPRSTYWLRASVLLLGALALACVLAYWQLVQVPALAGQHQRVQTEMTRLGTAPKVAAMNPKDLAQAWQRAHSASVQLGLPWQRFFVQLGKSSIAGKVAFISVEPDTQKGSVVLVAEARTLESMLQFVGDLQASTDFSEVVLQSHAINKDMPEKPVRFRVSAIWRIAE</sequence>
<reference evidence="2 3" key="1">
    <citation type="submission" date="2018-05" db="EMBL/GenBank/DDBJ databases">
        <title>Rhodoferax soyangensis sp.nov., isolated from an oligotrophic freshwater lake.</title>
        <authorList>
            <person name="Park M."/>
        </authorList>
    </citation>
    <scope>NUCLEOTIDE SEQUENCE [LARGE SCALE GENOMIC DNA]</scope>
    <source>
        <strain evidence="2 3">IMCC26218</strain>
    </source>
</reference>
<gene>
    <name evidence="2" type="ORF">DIC66_05170</name>
</gene>
<keyword evidence="1" id="KW-1133">Transmembrane helix</keyword>
<name>A0A3E1RFS4_9BURK</name>
<dbReference type="OrthoDB" id="8703192at2"/>
<dbReference type="AlphaFoldDB" id="A0A3E1RFS4"/>
<keyword evidence="1" id="KW-0472">Membrane</keyword>
<protein>
    <submittedName>
        <fullName evidence="2">Uncharacterized protein</fullName>
    </submittedName>
</protein>
<evidence type="ECO:0000313" key="3">
    <source>
        <dbReference type="Proteomes" id="UP000260665"/>
    </source>
</evidence>
<evidence type="ECO:0000313" key="2">
    <source>
        <dbReference type="EMBL" id="RFO98113.1"/>
    </source>
</evidence>
<feature type="transmembrane region" description="Helical" evidence="1">
    <location>
        <begin position="16"/>
        <end position="37"/>
    </location>
</feature>
<dbReference type="EMBL" id="QFZK01000002">
    <property type="protein sequence ID" value="RFO98113.1"/>
    <property type="molecule type" value="Genomic_DNA"/>
</dbReference>
<dbReference type="PROSITE" id="PS51257">
    <property type="entry name" value="PROKAR_LIPOPROTEIN"/>
    <property type="match status" value="1"/>
</dbReference>
<dbReference type="RefSeq" id="WP_117174723.1">
    <property type="nucleotide sequence ID" value="NZ_QFZK01000002.1"/>
</dbReference>
<keyword evidence="3" id="KW-1185">Reference proteome</keyword>
<accession>A0A3E1RFS4</accession>
<evidence type="ECO:0000256" key="1">
    <source>
        <dbReference type="SAM" id="Phobius"/>
    </source>
</evidence>
<organism evidence="2 3">
    <name type="scientific">Rhodoferax lacus</name>
    <dbReference type="NCBI Taxonomy" id="2184758"/>
    <lineage>
        <taxon>Bacteria</taxon>
        <taxon>Pseudomonadati</taxon>
        <taxon>Pseudomonadota</taxon>
        <taxon>Betaproteobacteria</taxon>
        <taxon>Burkholderiales</taxon>
        <taxon>Comamonadaceae</taxon>
        <taxon>Rhodoferax</taxon>
    </lineage>
</organism>
<dbReference type="Proteomes" id="UP000260665">
    <property type="component" value="Unassembled WGS sequence"/>
</dbReference>
<comment type="caution">
    <text evidence="2">The sequence shown here is derived from an EMBL/GenBank/DDBJ whole genome shotgun (WGS) entry which is preliminary data.</text>
</comment>
<proteinExistence type="predicted"/>